<keyword evidence="3" id="KW-0472">Membrane</keyword>
<dbReference type="Proteomes" id="UP001169491">
    <property type="component" value="Unassembled WGS sequence"/>
</dbReference>
<evidence type="ECO:0000256" key="2">
    <source>
        <dbReference type="SAM" id="MobiDB-lite"/>
    </source>
</evidence>
<dbReference type="EMBL" id="JAGGJB010000003">
    <property type="protein sequence ID" value="MDN7124535.1"/>
    <property type="molecule type" value="Genomic_DNA"/>
</dbReference>
<feature type="compositionally biased region" description="Basic and acidic residues" evidence="2">
    <location>
        <begin position="401"/>
        <end position="410"/>
    </location>
</feature>
<evidence type="ECO:0000313" key="7">
    <source>
        <dbReference type="Proteomes" id="UP001169492"/>
    </source>
</evidence>
<evidence type="ECO:0000313" key="6">
    <source>
        <dbReference type="Proteomes" id="UP001169491"/>
    </source>
</evidence>
<proteinExistence type="predicted"/>
<feature type="transmembrane region" description="Helical" evidence="3">
    <location>
        <begin position="118"/>
        <end position="137"/>
    </location>
</feature>
<keyword evidence="3" id="KW-1133">Transmembrane helix</keyword>
<dbReference type="Gene3D" id="1.10.287.1490">
    <property type="match status" value="1"/>
</dbReference>
<feature type="transmembrane region" description="Helical" evidence="3">
    <location>
        <begin position="362"/>
        <end position="381"/>
    </location>
</feature>
<accession>A0AAW7QWC1</accession>
<evidence type="ECO:0000256" key="3">
    <source>
        <dbReference type="SAM" id="Phobius"/>
    </source>
</evidence>
<evidence type="ECO:0000313" key="5">
    <source>
        <dbReference type="EMBL" id="MDN7129174.1"/>
    </source>
</evidence>
<evidence type="ECO:0000256" key="1">
    <source>
        <dbReference type="SAM" id="Coils"/>
    </source>
</evidence>
<keyword evidence="1" id="KW-0175">Coiled coil</keyword>
<gene>
    <name evidence="4" type="ORF">J6I90_06545</name>
    <name evidence="5" type="ORF">J6I92_04760</name>
</gene>
<dbReference type="EMBL" id="JAGGJC010000001">
    <property type="protein sequence ID" value="MDN7129174.1"/>
    <property type="molecule type" value="Genomic_DNA"/>
</dbReference>
<evidence type="ECO:0000313" key="4">
    <source>
        <dbReference type="EMBL" id="MDN7124535.1"/>
    </source>
</evidence>
<feature type="transmembrane region" description="Helical" evidence="3">
    <location>
        <begin position="18"/>
        <end position="34"/>
    </location>
</feature>
<dbReference type="Proteomes" id="UP001169492">
    <property type="component" value="Unassembled WGS sequence"/>
</dbReference>
<dbReference type="RefSeq" id="WP_301774484.1">
    <property type="nucleotide sequence ID" value="NZ_JAGGJB010000003.1"/>
</dbReference>
<feature type="coiled-coil region" evidence="1">
    <location>
        <begin position="208"/>
        <end position="306"/>
    </location>
</feature>
<dbReference type="AlphaFoldDB" id="A0AAW7QWC1"/>
<reference evidence="6 7" key="1">
    <citation type="submission" date="2021-03" db="EMBL/GenBank/DDBJ databases">
        <title>Pseudidiomarina terrestris, a new bacterium isolated from saline soil.</title>
        <authorList>
            <person name="Galisteo C."/>
            <person name="De La Haba R."/>
            <person name="Sanchez-Porro C."/>
            <person name="Ventosa A."/>
        </authorList>
    </citation>
    <scope>NUCLEOTIDE SEQUENCE [LARGE SCALE GENOMIC DNA]</scope>
    <source>
        <strain evidence="4 7">1APP75-32.1</strain>
        <strain evidence="6">1APR75-15</strain>
        <strain evidence="5">1ASR75-15</strain>
    </source>
</reference>
<protein>
    <submittedName>
        <fullName evidence="4">Uncharacterized protein</fullName>
    </submittedName>
</protein>
<organism evidence="4 7">
    <name type="scientific">Pseudidiomarina terrestris</name>
    <dbReference type="NCBI Taxonomy" id="2820060"/>
    <lineage>
        <taxon>Bacteria</taxon>
        <taxon>Pseudomonadati</taxon>
        <taxon>Pseudomonadota</taxon>
        <taxon>Gammaproteobacteria</taxon>
        <taxon>Alteromonadales</taxon>
        <taxon>Idiomarinaceae</taxon>
        <taxon>Pseudidiomarina</taxon>
    </lineage>
</organism>
<keyword evidence="3" id="KW-0812">Transmembrane</keyword>
<comment type="caution">
    <text evidence="4">The sequence shown here is derived from an EMBL/GenBank/DDBJ whole genome shotgun (WGS) entry which is preliminary data.</text>
</comment>
<name>A0AAW7QWC1_9GAMM</name>
<keyword evidence="6" id="KW-1185">Reference proteome</keyword>
<feature type="region of interest" description="Disordered" evidence="2">
    <location>
        <begin position="398"/>
        <end position="417"/>
    </location>
</feature>
<feature type="transmembrane region" description="Helical" evidence="3">
    <location>
        <begin position="149"/>
        <end position="175"/>
    </location>
</feature>
<sequence>MDNISSINFSDNRTKTRLLIFSVLVLIISWITLIDKVAIDYVDNALAQATIAFASARVANALISTLQTVTLDIFVAQVAVGEVLSPLHNMIEDFSNVMKAALVSLLLQKLLVEIVSEFAFNTILSISAIFFAGTLILNKSALHLAAFKVFLTLAALRYLVIFIVMANGIVSSLFLDRLIEEQTAEVMTIEDSVRSIENSTPEITPELREQLEAGISKLETELGVLQDRESNLSLQLRSSYRTLSDYEAQIEALRARLSMSERLNPLSSNPELDALKDKASKTEVKIDEINDQLEENRDRQEDVLNDIATFRAELRGEPTGMLDSVSRSVSGVADKVMSYRNTFKYDNIKGVMTDAIDSMIKAVVPFVLKTILLPLLFLFLFSKIFKFIWNIDLNLSPQRSKRSDGEKPLPEQEPSNA</sequence>